<gene>
    <name evidence="8" type="ORF">A1O7_10004</name>
</gene>
<dbReference type="GeneID" id="19184563"/>
<evidence type="ECO:0000256" key="1">
    <source>
        <dbReference type="ARBA" id="ARBA00022723"/>
    </source>
</evidence>
<feature type="region of interest" description="Disordered" evidence="6">
    <location>
        <begin position="162"/>
        <end position="210"/>
    </location>
</feature>
<dbReference type="GO" id="GO:0008270">
    <property type="term" value="F:zinc ion binding"/>
    <property type="evidence" value="ECO:0007669"/>
    <property type="project" value="InterPro"/>
</dbReference>
<dbReference type="CDD" id="cd14654">
    <property type="entry name" value="ZIP_Gal4"/>
    <property type="match status" value="1"/>
</dbReference>
<dbReference type="EMBL" id="AMGW01000007">
    <property type="protein sequence ID" value="EXJ54663.1"/>
    <property type="molecule type" value="Genomic_DNA"/>
</dbReference>
<proteinExistence type="predicted"/>
<dbReference type="Pfam" id="PF04082">
    <property type="entry name" value="Fungal_trans"/>
    <property type="match status" value="1"/>
</dbReference>
<dbReference type="GO" id="GO:0005634">
    <property type="term" value="C:nucleus"/>
    <property type="evidence" value="ECO:0007669"/>
    <property type="project" value="TreeGrafter"/>
</dbReference>
<dbReference type="Pfam" id="PF00172">
    <property type="entry name" value="Zn_clus"/>
    <property type="match status" value="1"/>
</dbReference>
<keyword evidence="2" id="KW-0805">Transcription regulation</keyword>
<name>W9VGP7_9EURO</name>
<sequence>MADPSKSDHTSSNAGQSCRECRRRKGKCDGRMPVCSVCQRYNRHCLYDKHSRSSLTRKHLTEVEERLEKAEALLRAFFTDAQLSQMLAHGITNGGNFQPRLGGDSTNPPSHVASSDQPFEQTPASPIAGMVPGLQQRTQSFSAAGGGPDQPIDVGYLESPTASRSNLADDAQPLENPPAADDDFEWDERESSWNVADPGGGQPTSGGGVDAEIPKITDGMATLTANDSNAGFLGSVSGSALLRLIWMGAGAEETTSDASSERRRTLDQLFNQRSSEYPSASTWLRAQPMLTRAMVDTLVDAYFALYHPTFPILHEPSFREQYARLSGRISRSTWHTLANLVAALGSFVSSTCSDETHATLFNAVKANLSIESLETGSITLVQAFAMAANYLQKRNRPNSGYNYGGIALRLAISLGLHKEFRGWQTVPFKKEIRRRVWWSLCVLDVGATVTYGRPLNWPQVGVDIPFPSNIHEKDLPVNATSLPAEVNEATIYTYVRTQSSYHLHTIRIYNRLISNPIPCAAELIALDDEFIDGWLKSLPPYFRDDNLPLPHEYLLGHAISRWRFRIMRIIMYRPFLIRWAQDRLDATVTSPMSPSQAQSAESIATKRCLKAAEECISVIFDFWSSATHTRLAAWYVLYFLLQAALIPIHCLRRNPTHSDASSWRDSILTALSIINAMNNLNPSAPKCRDIIHRLCGESLTLKSRTQSQSQVKQEPSSWNAFPTDTSYGNPFSFQNPDPTDAGGNSWMTEIDTAIEGYDIYVDRLSNAAMAGMGRMTSGSEASMPDAFTNGDGTQIGTGVQDWDWGLML</sequence>
<evidence type="ECO:0000313" key="8">
    <source>
        <dbReference type="EMBL" id="EXJ54663.1"/>
    </source>
</evidence>
<dbReference type="GO" id="GO:0000978">
    <property type="term" value="F:RNA polymerase II cis-regulatory region sequence-specific DNA binding"/>
    <property type="evidence" value="ECO:0007669"/>
    <property type="project" value="TreeGrafter"/>
</dbReference>
<keyword evidence="3" id="KW-0238">DNA-binding</keyword>
<dbReference type="GO" id="GO:0006351">
    <property type="term" value="P:DNA-templated transcription"/>
    <property type="evidence" value="ECO:0007669"/>
    <property type="project" value="InterPro"/>
</dbReference>
<dbReference type="GO" id="GO:0000981">
    <property type="term" value="F:DNA-binding transcription factor activity, RNA polymerase II-specific"/>
    <property type="evidence" value="ECO:0007669"/>
    <property type="project" value="InterPro"/>
</dbReference>
<dbReference type="RefSeq" id="XP_007762178.1">
    <property type="nucleotide sequence ID" value="XM_007763988.1"/>
</dbReference>
<dbReference type="OrthoDB" id="3509362at2759"/>
<dbReference type="AlphaFoldDB" id="W9VGP7"/>
<dbReference type="Gene3D" id="1.20.5.170">
    <property type="match status" value="1"/>
</dbReference>
<dbReference type="CDD" id="cd12148">
    <property type="entry name" value="fungal_TF_MHR"/>
    <property type="match status" value="1"/>
</dbReference>
<evidence type="ECO:0000256" key="4">
    <source>
        <dbReference type="ARBA" id="ARBA00023163"/>
    </source>
</evidence>
<feature type="region of interest" description="Disordered" evidence="6">
    <location>
        <begin position="94"/>
        <end position="130"/>
    </location>
</feature>
<reference evidence="8 9" key="1">
    <citation type="submission" date="2013-03" db="EMBL/GenBank/DDBJ databases">
        <title>The Genome Sequence of Cladophialophora yegresii CBS 114405.</title>
        <authorList>
            <consortium name="The Broad Institute Genomics Platform"/>
            <person name="Cuomo C."/>
            <person name="de Hoog S."/>
            <person name="Gorbushina A."/>
            <person name="Walker B."/>
            <person name="Young S.K."/>
            <person name="Zeng Q."/>
            <person name="Gargeya S."/>
            <person name="Fitzgerald M."/>
            <person name="Haas B."/>
            <person name="Abouelleil A."/>
            <person name="Allen A.W."/>
            <person name="Alvarado L."/>
            <person name="Arachchi H.M."/>
            <person name="Berlin A.M."/>
            <person name="Chapman S.B."/>
            <person name="Gainer-Dewar J."/>
            <person name="Goldberg J."/>
            <person name="Griggs A."/>
            <person name="Gujja S."/>
            <person name="Hansen M."/>
            <person name="Howarth C."/>
            <person name="Imamovic A."/>
            <person name="Ireland A."/>
            <person name="Larimer J."/>
            <person name="McCowan C."/>
            <person name="Murphy C."/>
            <person name="Pearson M."/>
            <person name="Poon T.W."/>
            <person name="Priest M."/>
            <person name="Roberts A."/>
            <person name="Saif S."/>
            <person name="Shea T."/>
            <person name="Sisk P."/>
            <person name="Sykes S."/>
            <person name="Wortman J."/>
            <person name="Nusbaum C."/>
            <person name="Birren B."/>
        </authorList>
    </citation>
    <scope>NUCLEOTIDE SEQUENCE [LARGE SCALE GENOMIC DNA]</scope>
    <source>
        <strain evidence="8 9">CBS 114405</strain>
    </source>
</reference>
<dbReference type="PROSITE" id="PS00463">
    <property type="entry name" value="ZN2_CY6_FUNGAL_1"/>
    <property type="match status" value="1"/>
</dbReference>
<evidence type="ECO:0000259" key="7">
    <source>
        <dbReference type="PROSITE" id="PS50048"/>
    </source>
</evidence>
<dbReference type="CDD" id="cd00067">
    <property type="entry name" value="GAL4"/>
    <property type="match status" value="1"/>
</dbReference>
<dbReference type="HOGENOM" id="CLU_008599_2_1_1"/>
<feature type="compositionally biased region" description="Gly residues" evidence="6">
    <location>
        <begin position="198"/>
        <end position="209"/>
    </location>
</feature>
<dbReference type="PROSITE" id="PS50048">
    <property type="entry name" value="ZN2_CY6_FUNGAL_2"/>
    <property type="match status" value="1"/>
</dbReference>
<evidence type="ECO:0000256" key="5">
    <source>
        <dbReference type="ARBA" id="ARBA00023242"/>
    </source>
</evidence>
<dbReference type="InterPro" id="IPR005600">
    <property type="entry name" value="Gal4_dimer_dom"/>
</dbReference>
<keyword evidence="9" id="KW-1185">Reference proteome</keyword>
<dbReference type="SMART" id="SM00906">
    <property type="entry name" value="Fungal_trans"/>
    <property type="match status" value="1"/>
</dbReference>
<feature type="compositionally biased region" description="Polar residues" evidence="6">
    <location>
        <begin position="104"/>
        <end position="124"/>
    </location>
</feature>
<evidence type="ECO:0000256" key="6">
    <source>
        <dbReference type="SAM" id="MobiDB-lite"/>
    </source>
</evidence>
<dbReference type="SUPFAM" id="SSF57701">
    <property type="entry name" value="Zn2/Cys6 DNA-binding domain"/>
    <property type="match status" value="1"/>
</dbReference>
<keyword evidence="1" id="KW-0479">Metal-binding</keyword>
<dbReference type="InterPro" id="IPR007219">
    <property type="entry name" value="XnlR_reg_dom"/>
</dbReference>
<evidence type="ECO:0000256" key="3">
    <source>
        <dbReference type="ARBA" id="ARBA00023125"/>
    </source>
</evidence>
<keyword evidence="4" id="KW-0804">Transcription</keyword>
<organism evidence="8 9">
    <name type="scientific">Cladophialophora yegresii CBS 114405</name>
    <dbReference type="NCBI Taxonomy" id="1182544"/>
    <lineage>
        <taxon>Eukaryota</taxon>
        <taxon>Fungi</taxon>
        <taxon>Dikarya</taxon>
        <taxon>Ascomycota</taxon>
        <taxon>Pezizomycotina</taxon>
        <taxon>Eurotiomycetes</taxon>
        <taxon>Chaetothyriomycetidae</taxon>
        <taxon>Chaetothyriales</taxon>
        <taxon>Herpotrichiellaceae</taxon>
        <taxon>Cladophialophora</taxon>
    </lineage>
</organism>
<dbReference type="GO" id="GO:0000435">
    <property type="term" value="P:positive regulation of transcription from RNA polymerase II promoter by galactose"/>
    <property type="evidence" value="ECO:0007669"/>
    <property type="project" value="TreeGrafter"/>
</dbReference>
<feature type="domain" description="Zn(2)-C6 fungal-type" evidence="7">
    <location>
        <begin position="17"/>
        <end position="47"/>
    </location>
</feature>
<dbReference type="PANTHER" id="PTHR47424">
    <property type="entry name" value="REGULATORY PROTEIN GAL4"/>
    <property type="match status" value="1"/>
</dbReference>
<evidence type="ECO:0000313" key="9">
    <source>
        <dbReference type="Proteomes" id="UP000019473"/>
    </source>
</evidence>
<keyword evidence="5" id="KW-0539">Nucleus</keyword>
<dbReference type="Gene3D" id="4.10.240.10">
    <property type="entry name" value="Zn(2)-C6 fungal-type DNA-binding domain"/>
    <property type="match status" value="1"/>
</dbReference>
<accession>W9VGP7</accession>
<dbReference type="PANTHER" id="PTHR47424:SF2">
    <property type="entry name" value="TRANSCRIPTION FACTOR DOMAIN-CONTAINING PROTEIN-RELATED"/>
    <property type="match status" value="1"/>
</dbReference>
<dbReference type="VEuPathDB" id="FungiDB:A1O7_10004"/>
<dbReference type="InterPro" id="IPR036864">
    <property type="entry name" value="Zn2-C6_fun-type_DNA-bd_sf"/>
</dbReference>
<dbReference type="InterPro" id="IPR001138">
    <property type="entry name" value="Zn2Cys6_DnaBD"/>
</dbReference>
<dbReference type="eggNOG" id="ENOG502QSMN">
    <property type="taxonomic scope" value="Eukaryota"/>
</dbReference>
<protein>
    <recommendedName>
        <fullName evidence="7">Zn(2)-C6 fungal-type domain-containing protein</fullName>
    </recommendedName>
</protein>
<dbReference type="SMART" id="SM00066">
    <property type="entry name" value="GAL4"/>
    <property type="match status" value="1"/>
</dbReference>
<dbReference type="Proteomes" id="UP000019473">
    <property type="component" value="Unassembled WGS sequence"/>
</dbReference>
<evidence type="ECO:0000256" key="2">
    <source>
        <dbReference type="ARBA" id="ARBA00023015"/>
    </source>
</evidence>
<dbReference type="InterPro" id="IPR051127">
    <property type="entry name" value="Fungal_SecMet_Regulators"/>
</dbReference>
<comment type="caution">
    <text evidence="8">The sequence shown here is derived from an EMBL/GenBank/DDBJ whole genome shotgun (WGS) entry which is preliminary data.</text>
</comment>